<dbReference type="InterPro" id="IPR009061">
    <property type="entry name" value="DNA-bd_dom_put_sf"/>
</dbReference>
<evidence type="ECO:0000313" key="3">
    <source>
        <dbReference type="Proteomes" id="UP000076967"/>
    </source>
</evidence>
<dbReference type="SUPFAM" id="SSF46955">
    <property type="entry name" value="Putative DNA-binding domain"/>
    <property type="match status" value="1"/>
</dbReference>
<organism evidence="2 3">
    <name type="scientific">Paenibacillus glacialis</name>
    <dbReference type="NCBI Taxonomy" id="494026"/>
    <lineage>
        <taxon>Bacteria</taxon>
        <taxon>Bacillati</taxon>
        <taxon>Bacillota</taxon>
        <taxon>Bacilli</taxon>
        <taxon>Bacillales</taxon>
        <taxon>Paenibacillaceae</taxon>
        <taxon>Paenibacillus</taxon>
    </lineage>
</organism>
<keyword evidence="3" id="KW-1185">Reference proteome</keyword>
<dbReference type="STRING" id="494026.PGLA_26300"/>
<comment type="caution">
    <text evidence="2">The sequence shown here is derived from an EMBL/GenBank/DDBJ whole genome shotgun (WGS) entry which is preliminary data.</text>
</comment>
<dbReference type="EMBL" id="LVJH01000074">
    <property type="protein sequence ID" value="OAB32993.1"/>
    <property type="molecule type" value="Genomic_DNA"/>
</dbReference>
<protein>
    <recommendedName>
        <fullName evidence="1">Helix-turn-helix domain-containing protein</fullName>
    </recommendedName>
</protein>
<dbReference type="RefSeq" id="WP_068538155.1">
    <property type="nucleotide sequence ID" value="NZ_LVJH01000074.1"/>
</dbReference>
<dbReference type="NCBIfam" id="TIGR01764">
    <property type="entry name" value="excise"/>
    <property type="match status" value="1"/>
</dbReference>
<evidence type="ECO:0000313" key="2">
    <source>
        <dbReference type="EMBL" id="OAB32993.1"/>
    </source>
</evidence>
<dbReference type="InterPro" id="IPR010093">
    <property type="entry name" value="SinI_DNA-bd"/>
</dbReference>
<dbReference type="InterPro" id="IPR041657">
    <property type="entry name" value="HTH_17"/>
</dbReference>
<dbReference type="OrthoDB" id="515428at2"/>
<name>A0A168C2R5_9BACL</name>
<dbReference type="Proteomes" id="UP000076967">
    <property type="component" value="Unassembled WGS sequence"/>
</dbReference>
<dbReference type="AlphaFoldDB" id="A0A168C2R5"/>
<accession>A0A168C2R5</accession>
<proteinExistence type="predicted"/>
<gene>
    <name evidence="2" type="ORF">PGLA_26300</name>
</gene>
<sequence>MQGKVTYTVIELSELLGISTDTVYTMVRERQIPHLRIRRRVIFYKETIEEWLRTSNNNVNANEK</sequence>
<feature type="domain" description="Helix-turn-helix" evidence="1">
    <location>
        <begin position="7"/>
        <end position="54"/>
    </location>
</feature>
<evidence type="ECO:0000259" key="1">
    <source>
        <dbReference type="Pfam" id="PF12728"/>
    </source>
</evidence>
<reference evidence="2 3" key="1">
    <citation type="submission" date="2016-03" db="EMBL/GenBank/DDBJ databases">
        <title>Draft genome sequence of Paenibacillus glacialis DSM 22343.</title>
        <authorList>
            <person name="Shin S.-K."/>
            <person name="Yi H."/>
        </authorList>
    </citation>
    <scope>NUCLEOTIDE SEQUENCE [LARGE SCALE GENOMIC DNA]</scope>
    <source>
        <strain evidence="2 3">DSM 22343</strain>
    </source>
</reference>
<dbReference type="GO" id="GO:0003677">
    <property type="term" value="F:DNA binding"/>
    <property type="evidence" value="ECO:0007669"/>
    <property type="project" value="InterPro"/>
</dbReference>
<dbReference type="Pfam" id="PF12728">
    <property type="entry name" value="HTH_17"/>
    <property type="match status" value="1"/>
</dbReference>